<dbReference type="RefSeq" id="WP_188525133.1">
    <property type="nucleotide sequence ID" value="NZ_BMDG01000015.1"/>
</dbReference>
<feature type="region of interest" description="Disordered" evidence="1">
    <location>
        <begin position="198"/>
        <end position="228"/>
    </location>
</feature>
<dbReference type="EMBL" id="BMDG01000015">
    <property type="protein sequence ID" value="GGI11417.1"/>
    <property type="molecule type" value="Genomic_DNA"/>
</dbReference>
<organism evidence="2 3">
    <name type="scientific">Isoptericola cucumis</name>
    <dbReference type="NCBI Taxonomy" id="1776856"/>
    <lineage>
        <taxon>Bacteria</taxon>
        <taxon>Bacillati</taxon>
        <taxon>Actinomycetota</taxon>
        <taxon>Actinomycetes</taxon>
        <taxon>Micrococcales</taxon>
        <taxon>Promicromonosporaceae</taxon>
        <taxon>Isoptericola</taxon>
    </lineage>
</organism>
<evidence type="ECO:0000313" key="2">
    <source>
        <dbReference type="EMBL" id="GGI11417.1"/>
    </source>
</evidence>
<dbReference type="Proteomes" id="UP000632535">
    <property type="component" value="Unassembled WGS sequence"/>
</dbReference>
<feature type="compositionally biased region" description="Low complexity" evidence="1">
    <location>
        <begin position="205"/>
        <end position="228"/>
    </location>
</feature>
<protein>
    <submittedName>
        <fullName evidence="2">Uncharacterized protein</fullName>
    </submittedName>
</protein>
<gene>
    <name evidence="2" type="ORF">GCM10007368_36090</name>
</gene>
<reference evidence="3" key="1">
    <citation type="journal article" date="2019" name="Int. J. Syst. Evol. Microbiol.">
        <title>The Global Catalogue of Microorganisms (GCM) 10K type strain sequencing project: providing services to taxonomists for standard genome sequencing and annotation.</title>
        <authorList>
            <consortium name="The Broad Institute Genomics Platform"/>
            <consortium name="The Broad Institute Genome Sequencing Center for Infectious Disease"/>
            <person name="Wu L."/>
            <person name="Ma J."/>
        </authorList>
    </citation>
    <scope>NUCLEOTIDE SEQUENCE [LARGE SCALE GENOMIC DNA]</scope>
    <source>
        <strain evidence="3">CCM 8653</strain>
    </source>
</reference>
<proteinExistence type="predicted"/>
<sequence length="228" mass="24471">MTRSVRFREGRMRIVLPGTWANIPLDDEETAVEHVRRLVRRQVGKADRLARARREATQEVVGNVRAAMSAGVHTYLMSLELLPGVPFPAVILAMDEEWPAASAEARAAGDGAAALRAGFPTGEVEPQRNGPVARVVEMTQGSTGEGDDVLTMRLEYHIPYPDGSRLLMARVNVPGIPSAEPFATLFDEILDSITFMEQDGEEQEGQQAVADAAPGAGDPAAGPARAAM</sequence>
<evidence type="ECO:0000313" key="3">
    <source>
        <dbReference type="Proteomes" id="UP000632535"/>
    </source>
</evidence>
<accession>A0ABQ2BB63</accession>
<evidence type="ECO:0000256" key="1">
    <source>
        <dbReference type="SAM" id="MobiDB-lite"/>
    </source>
</evidence>
<name>A0ABQ2BB63_9MICO</name>
<keyword evidence="3" id="KW-1185">Reference proteome</keyword>
<comment type="caution">
    <text evidence="2">The sequence shown here is derived from an EMBL/GenBank/DDBJ whole genome shotgun (WGS) entry which is preliminary data.</text>
</comment>